<evidence type="ECO:0000256" key="4">
    <source>
        <dbReference type="PROSITE-ProRule" id="PRU00276"/>
    </source>
</evidence>
<dbReference type="EMBL" id="KV875098">
    <property type="protein sequence ID" value="OIW29061.1"/>
    <property type="molecule type" value="Genomic_DNA"/>
</dbReference>
<feature type="domain" description="Disintegrin" evidence="8">
    <location>
        <begin position="502"/>
        <end position="592"/>
    </location>
</feature>
<evidence type="ECO:0000256" key="2">
    <source>
        <dbReference type="ARBA" id="ARBA00056552"/>
    </source>
</evidence>
<evidence type="ECO:0000259" key="8">
    <source>
        <dbReference type="PROSITE" id="PS50214"/>
    </source>
</evidence>
<name>A0A1J7INW6_9PEZI</name>
<dbReference type="Pfam" id="PF00200">
    <property type="entry name" value="Disintegrin"/>
    <property type="match status" value="1"/>
</dbReference>
<dbReference type="PANTHER" id="PTHR11905:SF159">
    <property type="entry name" value="ADAM METALLOPROTEASE"/>
    <property type="match status" value="1"/>
</dbReference>
<dbReference type="SUPFAM" id="SSF55486">
    <property type="entry name" value="Metalloproteases ('zincins'), catalytic domain"/>
    <property type="match status" value="1"/>
</dbReference>
<dbReference type="PROSITE" id="PS50214">
    <property type="entry name" value="DISINTEGRIN_2"/>
    <property type="match status" value="1"/>
</dbReference>
<evidence type="ECO:0000313" key="11">
    <source>
        <dbReference type="Proteomes" id="UP000182658"/>
    </source>
</evidence>
<keyword evidence="7" id="KW-0732">Signal</keyword>
<feature type="region of interest" description="Disordered" evidence="5">
    <location>
        <begin position="224"/>
        <end position="245"/>
    </location>
</feature>
<keyword evidence="4" id="KW-0479">Metal-binding</keyword>
<dbReference type="Pfam" id="PF13688">
    <property type="entry name" value="Reprolysin_5"/>
    <property type="match status" value="1"/>
</dbReference>
<dbReference type="PROSITE" id="PS50215">
    <property type="entry name" value="ADAM_MEPRO"/>
    <property type="match status" value="1"/>
</dbReference>
<dbReference type="OrthoDB" id="5951731at2759"/>
<keyword evidence="11" id="KW-1185">Reference proteome</keyword>
<organism evidence="10 11">
    <name type="scientific">Coniochaeta ligniaria NRRL 30616</name>
    <dbReference type="NCBI Taxonomy" id="1408157"/>
    <lineage>
        <taxon>Eukaryota</taxon>
        <taxon>Fungi</taxon>
        <taxon>Dikarya</taxon>
        <taxon>Ascomycota</taxon>
        <taxon>Pezizomycotina</taxon>
        <taxon>Sordariomycetes</taxon>
        <taxon>Sordariomycetidae</taxon>
        <taxon>Coniochaetales</taxon>
        <taxon>Coniochaetaceae</taxon>
        <taxon>Coniochaeta</taxon>
    </lineage>
</organism>
<dbReference type="STRING" id="1408157.A0A1J7INW6"/>
<dbReference type="InterPro" id="IPR036436">
    <property type="entry name" value="Disintegrin_dom_sf"/>
</dbReference>
<evidence type="ECO:0000259" key="9">
    <source>
        <dbReference type="PROSITE" id="PS50215"/>
    </source>
</evidence>
<dbReference type="AlphaFoldDB" id="A0A1J7INW6"/>
<accession>A0A1J7INW6</accession>
<dbReference type="InterPro" id="IPR034028">
    <property type="entry name" value="ZnMc_ADAM_fungal"/>
</dbReference>
<dbReference type="SMART" id="SM00050">
    <property type="entry name" value="DISIN"/>
    <property type="match status" value="1"/>
</dbReference>
<evidence type="ECO:0000313" key="10">
    <source>
        <dbReference type="EMBL" id="OIW29061.1"/>
    </source>
</evidence>
<evidence type="ECO:0000256" key="6">
    <source>
        <dbReference type="SAM" id="Phobius"/>
    </source>
</evidence>
<dbReference type="Gene3D" id="4.10.70.10">
    <property type="entry name" value="Disintegrin domain"/>
    <property type="match status" value="1"/>
</dbReference>
<dbReference type="CDD" id="cd04271">
    <property type="entry name" value="ZnMc_ADAM_fungal"/>
    <property type="match status" value="1"/>
</dbReference>
<keyword evidence="4" id="KW-0862">Zinc</keyword>
<dbReference type="Gene3D" id="3.40.390.10">
    <property type="entry name" value="Collagenase (Catalytic Domain)"/>
    <property type="match status" value="1"/>
</dbReference>
<feature type="binding site" evidence="4">
    <location>
        <position position="416"/>
    </location>
    <ligand>
        <name>Zn(2+)</name>
        <dbReference type="ChEBI" id="CHEBI:29105"/>
        <note>catalytic</note>
    </ligand>
</feature>
<feature type="signal peptide" evidence="7">
    <location>
        <begin position="1"/>
        <end position="22"/>
    </location>
</feature>
<dbReference type="InParanoid" id="A0A1J7INW6"/>
<dbReference type="Proteomes" id="UP000182658">
    <property type="component" value="Unassembled WGS sequence"/>
</dbReference>
<evidence type="ECO:0000256" key="7">
    <source>
        <dbReference type="SAM" id="SignalP"/>
    </source>
</evidence>
<evidence type="ECO:0000256" key="1">
    <source>
        <dbReference type="ARBA" id="ARBA00023157"/>
    </source>
</evidence>
<dbReference type="SUPFAM" id="SSF57552">
    <property type="entry name" value="Blood coagulation inhibitor (disintegrin)"/>
    <property type="match status" value="1"/>
</dbReference>
<sequence>MHLGAITAALAIIGLAAELVTAHSIPRDPLDSVSRVVGPVLHTPSHQIHAISDFDLTFILHDRREEIRLSLSPNEDILHRSAVVRYLAQDGSEETIEPIDRLQHKVFRGQAFVRQSGQTDWTRGGWARIAVHRDGPSPLFEGVFTVRGEHHHVQTRANYLRTRITGDPDITDEPEDYMVVWTGSDVRQKTFEHDTLKRRPHADTTCQFDELRFNVDPRHPVRRGTSLDGLTDEWDPVSSKGISERQYGPGVDLTATIGSTAGCPTTRRIALLGIAADCTYTRDFDSVAAVRSNIIQQVNAASEVYESTFNISLQIQNLTISDANCPATALTSAPWNMDCASDVSISDRLRLFSTWRGAIVDTNAFWTLLSLCNTGSAVGLSWMGQLCRQGASRGGDAAAGANVVIRTPTEWQVIAHEAGHIFGAVHDCASYTCGGDGASEQCCHLSASACDAGGRYLMNPSIGSRISQFSPCSIGNICSAMGRRSVDASCLVDNTDVTTISNSRCGNGIVEAGEECDCGGTAGCADNPCCDPTTCRFTTDSVCDPSSGECCMQQCQFASGNTICRASTGPCDTAEVCTGTSSTCPDDETSADGTSCWDSLTCASGACTSRDLQCRDFARSSWNNNNNDSRSCNAETCRISCTGRAYGGAETCFATRQNFLDGTECEGGGRCRDGECQVENEGETRGWVDEHRNVVIPVASVVGGLVVIAVLWCCVACCRRRRTSRLPAAAVVPAPVRQQSWHTGTRYA</sequence>
<dbReference type="FunFam" id="4.10.70.10:FF:000003">
    <property type="entry name" value="Disintegrin and metalloproteinase domain-containing protein 17"/>
    <property type="match status" value="1"/>
</dbReference>
<keyword evidence="6" id="KW-1133">Transmembrane helix</keyword>
<dbReference type="PANTHER" id="PTHR11905">
    <property type="entry name" value="ADAM A DISINTEGRIN AND METALLOPROTEASE DOMAIN"/>
    <property type="match status" value="1"/>
</dbReference>
<keyword evidence="6" id="KW-0472">Membrane</keyword>
<comment type="caution">
    <text evidence="4">Lacks conserved residue(s) required for the propagation of feature annotation.</text>
</comment>
<dbReference type="GO" id="GO:0046872">
    <property type="term" value="F:metal ion binding"/>
    <property type="evidence" value="ECO:0007669"/>
    <property type="project" value="UniProtKB-KW"/>
</dbReference>
<keyword evidence="6" id="KW-0812">Transmembrane</keyword>
<evidence type="ECO:0000256" key="5">
    <source>
        <dbReference type="SAM" id="MobiDB-lite"/>
    </source>
</evidence>
<feature type="chain" id="PRO_5012701506" description="Disintegrin and metalloproteinase domain-containing protein B" evidence="7">
    <location>
        <begin position="23"/>
        <end position="748"/>
    </location>
</feature>
<dbReference type="InterPro" id="IPR001590">
    <property type="entry name" value="Peptidase_M12B"/>
</dbReference>
<gene>
    <name evidence="10" type="ORF">CONLIGDRAFT_662179</name>
</gene>
<dbReference type="GO" id="GO:0004222">
    <property type="term" value="F:metalloendopeptidase activity"/>
    <property type="evidence" value="ECO:0007669"/>
    <property type="project" value="InterPro"/>
</dbReference>
<comment type="function">
    <text evidence="2">Probable zinc protease.</text>
</comment>
<dbReference type="InterPro" id="IPR001762">
    <property type="entry name" value="Disintegrin_dom"/>
</dbReference>
<proteinExistence type="predicted"/>
<evidence type="ECO:0000256" key="3">
    <source>
        <dbReference type="ARBA" id="ARBA00074021"/>
    </source>
</evidence>
<feature type="transmembrane region" description="Helical" evidence="6">
    <location>
        <begin position="694"/>
        <end position="718"/>
    </location>
</feature>
<reference evidence="10 11" key="1">
    <citation type="submission" date="2016-10" db="EMBL/GenBank/DDBJ databases">
        <title>Draft genome sequence of Coniochaeta ligniaria NRRL30616, a lignocellulolytic fungus for bioabatement of inhibitors in plant biomass hydrolysates.</title>
        <authorList>
            <consortium name="DOE Joint Genome Institute"/>
            <person name="Jimenez D.J."/>
            <person name="Hector R.E."/>
            <person name="Riley R."/>
            <person name="Sun H."/>
            <person name="Grigoriev I.V."/>
            <person name="Van Elsas J.D."/>
            <person name="Nichols N.N."/>
        </authorList>
    </citation>
    <scope>NUCLEOTIDE SEQUENCE [LARGE SCALE GENOMIC DNA]</scope>
    <source>
        <strain evidence="10 11">NRRL 30616</strain>
    </source>
</reference>
<feature type="active site" evidence="4">
    <location>
        <position position="417"/>
    </location>
</feature>
<protein>
    <recommendedName>
        <fullName evidence="3">Disintegrin and metalloproteinase domain-containing protein B</fullName>
    </recommendedName>
</protein>
<feature type="binding site" evidence="4">
    <location>
        <position position="426"/>
    </location>
    <ligand>
        <name>Zn(2+)</name>
        <dbReference type="ChEBI" id="CHEBI:29105"/>
        <note>catalytic</note>
    </ligand>
</feature>
<feature type="domain" description="Peptidase M12B" evidence="9">
    <location>
        <begin position="267"/>
        <end position="477"/>
    </location>
</feature>
<keyword evidence="1" id="KW-1015">Disulfide bond</keyword>
<dbReference type="GO" id="GO:0006508">
    <property type="term" value="P:proteolysis"/>
    <property type="evidence" value="ECO:0007669"/>
    <property type="project" value="InterPro"/>
</dbReference>
<dbReference type="InterPro" id="IPR024079">
    <property type="entry name" value="MetalloPept_cat_dom_sf"/>
</dbReference>
<feature type="binding site" evidence="4">
    <location>
        <position position="420"/>
    </location>
    <ligand>
        <name>Zn(2+)</name>
        <dbReference type="ChEBI" id="CHEBI:29105"/>
        <note>catalytic</note>
    </ligand>
</feature>